<keyword evidence="4" id="KW-1185">Reference proteome</keyword>
<keyword evidence="1" id="KW-0175">Coiled coil</keyword>
<dbReference type="AlphaFoldDB" id="A0A975HLN6"/>
<evidence type="ECO:0000313" key="4">
    <source>
        <dbReference type="Proteomes" id="UP000664904"/>
    </source>
</evidence>
<reference evidence="3" key="1">
    <citation type="submission" date="2021-03" db="EMBL/GenBank/DDBJ databases">
        <title>Complete Genome of Pseudoalteromonas xiamenensis STKMTI.2, a new potential marine bacterium producing anti-Vibrio compounds.</title>
        <authorList>
            <person name="Handayani D.P."/>
            <person name="Isnansetyo A."/>
            <person name="Istiqomah I."/>
            <person name="Jumina J."/>
        </authorList>
    </citation>
    <scope>NUCLEOTIDE SEQUENCE</scope>
    <source>
        <strain evidence="3">STKMTI.2</strain>
    </source>
</reference>
<organism evidence="3 4">
    <name type="scientific">Pseudoalteromonas xiamenensis</name>
    <dbReference type="NCBI Taxonomy" id="882626"/>
    <lineage>
        <taxon>Bacteria</taxon>
        <taxon>Pseudomonadati</taxon>
        <taxon>Pseudomonadota</taxon>
        <taxon>Gammaproteobacteria</taxon>
        <taxon>Alteromonadales</taxon>
        <taxon>Pseudoalteromonadaceae</taxon>
        <taxon>Pseudoalteromonas</taxon>
    </lineage>
</organism>
<evidence type="ECO:0000256" key="2">
    <source>
        <dbReference type="SAM" id="MobiDB-lite"/>
    </source>
</evidence>
<feature type="coiled-coil region" evidence="1">
    <location>
        <begin position="58"/>
        <end position="124"/>
    </location>
</feature>
<proteinExistence type="predicted"/>
<dbReference type="EMBL" id="CP072133">
    <property type="protein sequence ID" value="QTH72281.1"/>
    <property type="molecule type" value="Genomic_DNA"/>
</dbReference>
<dbReference type="RefSeq" id="WP_208843903.1">
    <property type="nucleotide sequence ID" value="NZ_CP072133.1"/>
</dbReference>
<dbReference type="Proteomes" id="UP000664904">
    <property type="component" value="Chromosome"/>
</dbReference>
<feature type="compositionally biased region" description="Basic and acidic residues" evidence="2">
    <location>
        <begin position="41"/>
        <end position="53"/>
    </location>
</feature>
<feature type="compositionally biased region" description="Basic and acidic residues" evidence="2">
    <location>
        <begin position="19"/>
        <end position="29"/>
    </location>
</feature>
<gene>
    <name evidence="3" type="ORF">J5O05_05240</name>
</gene>
<feature type="region of interest" description="Disordered" evidence="2">
    <location>
        <begin position="1"/>
        <end position="53"/>
    </location>
</feature>
<evidence type="ECO:0000256" key="1">
    <source>
        <dbReference type="SAM" id="Coils"/>
    </source>
</evidence>
<protein>
    <submittedName>
        <fullName evidence="3">Uncharacterized protein</fullName>
    </submittedName>
</protein>
<sequence>MKIQGNASNYDGNLPLGRPGKDNNSHEFPLRLSLDNLNKNEPSKTTESKHEEDLPENIRKLKVYIKQIKERLEMAKQELDELKERTFEDEEQKAAQIKQQWSVVNSLNLELMNAAQSLQKALEDQGITDLSVLVDVLV</sequence>
<name>A0A975HLN6_9GAMM</name>
<feature type="compositionally biased region" description="Polar residues" evidence="2">
    <location>
        <begin position="1"/>
        <end position="11"/>
    </location>
</feature>
<accession>A0A975HLN6</accession>
<evidence type="ECO:0000313" key="3">
    <source>
        <dbReference type="EMBL" id="QTH72281.1"/>
    </source>
</evidence>
<dbReference type="KEGG" id="pxi:J5O05_05240"/>